<reference evidence="3" key="1">
    <citation type="submission" date="2020-05" db="EMBL/GenBank/DDBJ databases">
        <authorList>
            <person name="Chiriac C."/>
            <person name="Salcher M."/>
            <person name="Ghai R."/>
            <person name="Kavagutti S V."/>
        </authorList>
    </citation>
    <scope>NUCLEOTIDE SEQUENCE</scope>
</reference>
<name>A0A6J7JY72_9ZZZZ</name>
<dbReference type="SUPFAM" id="SSF56752">
    <property type="entry name" value="D-aminoacid aminotransferase-like PLP-dependent enzymes"/>
    <property type="match status" value="1"/>
</dbReference>
<dbReference type="GO" id="GO:0003824">
    <property type="term" value="F:catalytic activity"/>
    <property type="evidence" value="ECO:0007669"/>
    <property type="project" value="InterPro"/>
</dbReference>
<evidence type="ECO:0000313" key="3">
    <source>
        <dbReference type="EMBL" id="CAB4947967.1"/>
    </source>
</evidence>
<gene>
    <name evidence="2" type="ORF">UFOPK1392_00797</name>
    <name evidence="3" type="ORF">UFOPK3733_01698</name>
</gene>
<accession>A0A6J7JY72</accession>
<dbReference type="InterPro" id="IPR043131">
    <property type="entry name" value="BCAT-like_N"/>
</dbReference>
<dbReference type="PANTHER" id="PTHR42743">
    <property type="entry name" value="AMINO-ACID AMINOTRANSFERASE"/>
    <property type="match status" value="1"/>
</dbReference>
<dbReference type="Gene3D" id="3.30.470.10">
    <property type="match status" value="1"/>
</dbReference>
<dbReference type="InterPro" id="IPR050571">
    <property type="entry name" value="Class-IV_PLP-Dep_Aminotrnsfr"/>
</dbReference>
<dbReference type="InterPro" id="IPR043132">
    <property type="entry name" value="BCAT-like_C"/>
</dbReference>
<dbReference type="CDD" id="cd00449">
    <property type="entry name" value="PLPDE_IV"/>
    <property type="match status" value="1"/>
</dbReference>
<protein>
    <submittedName>
        <fullName evidence="3">Unannotated protein</fullName>
    </submittedName>
</protein>
<evidence type="ECO:0000256" key="1">
    <source>
        <dbReference type="ARBA" id="ARBA00009320"/>
    </source>
</evidence>
<dbReference type="PANTHER" id="PTHR42743:SF11">
    <property type="entry name" value="AMINODEOXYCHORISMATE LYASE"/>
    <property type="match status" value="1"/>
</dbReference>
<dbReference type="InterPro" id="IPR036038">
    <property type="entry name" value="Aminotransferase-like"/>
</dbReference>
<comment type="similarity">
    <text evidence="1">Belongs to the class-IV pyridoxal-phosphate-dependent aminotransferase family.</text>
</comment>
<proteinExistence type="inferred from homology"/>
<dbReference type="EMBL" id="CAEMXZ010000025">
    <property type="protein sequence ID" value="CAB4323053.1"/>
    <property type="molecule type" value="Genomic_DNA"/>
</dbReference>
<dbReference type="Gene3D" id="3.20.10.10">
    <property type="entry name" value="D-amino Acid Aminotransferase, subunit A, domain 2"/>
    <property type="match status" value="1"/>
</dbReference>
<dbReference type="AlphaFoldDB" id="A0A6J7JY72"/>
<dbReference type="GO" id="GO:0005829">
    <property type="term" value="C:cytosol"/>
    <property type="evidence" value="ECO:0007669"/>
    <property type="project" value="TreeGrafter"/>
</dbReference>
<dbReference type="Pfam" id="PF01063">
    <property type="entry name" value="Aminotran_4"/>
    <property type="match status" value="1"/>
</dbReference>
<organism evidence="3">
    <name type="scientific">freshwater metagenome</name>
    <dbReference type="NCBI Taxonomy" id="449393"/>
    <lineage>
        <taxon>unclassified sequences</taxon>
        <taxon>metagenomes</taxon>
        <taxon>ecological metagenomes</taxon>
    </lineage>
</organism>
<sequence length="269" mass="28505">MTAPLVWMNGSILEAEAAMVPATDHGLLLGDGCFETIAVRRGTPRFLDRHLRRLRHALNLLLIADTPSDAELQRVITELIDAHATDDARVRITVTPGPGDSPRHRGGSPLCIVSISALAPSPSSTRITLSQHVRNERSPITGIKSTSWSENAALLRAASAAGFDNALVCDSTGRLSECATASIFLIVDGEALTPSLDSGCLPGIIREVLLDAGVASESNLRPEDLDRADEVFITSSTTGVLPVAVVDQRLFPINGPHTARAVAVLSEAR</sequence>
<evidence type="ECO:0000313" key="2">
    <source>
        <dbReference type="EMBL" id="CAB4323053.1"/>
    </source>
</evidence>
<dbReference type="GO" id="GO:0046394">
    <property type="term" value="P:carboxylic acid biosynthetic process"/>
    <property type="evidence" value="ECO:0007669"/>
    <property type="project" value="UniProtKB-ARBA"/>
</dbReference>
<dbReference type="InterPro" id="IPR001544">
    <property type="entry name" value="Aminotrans_IV"/>
</dbReference>
<dbReference type="EMBL" id="CAFBNC010000104">
    <property type="protein sequence ID" value="CAB4947967.1"/>
    <property type="molecule type" value="Genomic_DNA"/>
</dbReference>